<dbReference type="SMART" id="SM00409">
    <property type="entry name" value="IG"/>
    <property type="match status" value="6"/>
</dbReference>
<dbReference type="InterPro" id="IPR013106">
    <property type="entry name" value="Ig_V-set"/>
</dbReference>
<dbReference type="AlphaFoldDB" id="A0A1V4KS23"/>
<keyword evidence="6" id="KW-0732">Signal</keyword>
<evidence type="ECO:0000313" key="8">
    <source>
        <dbReference type="EMBL" id="OPJ87222.1"/>
    </source>
</evidence>
<evidence type="ECO:0000259" key="7">
    <source>
        <dbReference type="PROSITE" id="PS50835"/>
    </source>
</evidence>
<accession>A0A1V4KS23</accession>
<keyword evidence="9" id="KW-1185">Reference proteome</keyword>
<evidence type="ECO:0000256" key="5">
    <source>
        <dbReference type="ARBA" id="ARBA00023157"/>
    </source>
</evidence>
<evidence type="ECO:0000256" key="6">
    <source>
        <dbReference type="SAM" id="SignalP"/>
    </source>
</evidence>
<dbReference type="GO" id="GO:0046790">
    <property type="term" value="F:virion binding"/>
    <property type="evidence" value="ECO:0007669"/>
    <property type="project" value="TreeGrafter"/>
</dbReference>
<keyword evidence="4" id="KW-0472">Membrane</keyword>
<dbReference type="InterPro" id="IPR003599">
    <property type="entry name" value="Ig_sub"/>
</dbReference>
<dbReference type="PANTHER" id="PTHR47243:SF1">
    <property type="entry name" value="SIALOADHESIN"/>
    <property type="match status" value="1"/>
</dbReference>
<evidence type="ECO:0000256" key="4">
    <source>
        <dbReference type="ARBA" id="ARBA00023136"/>
    </source>
</evidence>
<dbReference type="STRING" id="372326.A0A1V4KS23"/>
<evidence type="ECO:0000256" key="3">
    <source>
        <dbReference type="ARBA" id="ARBA00022989"/>
    </source>
</evidence>
<feature type="signal peptide" evidence="6">
    <location>
        <begin position="1"/>
        <end position="19"/>
    </location>
</feature>
<dbReference type="InterPro" id="IPR036179">
    <property type="entry name" value="Ig-like_dom_sf"/>
</dbReference>
<feature type="domain" description="Ig-like" evidence="7">
    <location>
        <begin position="237"/>
        <end position="307"/>
    </location>
</feature>
<comment type="caution">
    <text evidence="8">The sequence shown here is derived from an EMBL/GenBank/DDBJ whole genome shotgun (WGS) entry which is preliminary data.</text>
</comment>
<comment type="subcellular location">
    <subcellularLocation>
        <location evidence="1">Membrane</location>
        <topology evidence="1">Single-pass membrane protein</topology>
    </subcellularLocation>
</comment>
<dbReference type="SUPFAM" id="SSF48726">
    <property type="entry name" value="Immunoglobulin"/>
    <property type="match status" value="6"/>
</dbReference>
<dbReference type="FunFam" id="2.60.40.10:FF:000921">
    <property type="entry name" value="sialoadhesin isoform X1"/>
    <property type="match status" value="1"/>
</dbReference>
<feature type="chain" id="PRO_5010737883" evidence="6">
    <location>
        <begin position="20"/>
        <end position="726"/>
    </location>
</feature>
<dbReference type="GO" id="GO:0005886">
    <property type="term" value="C:plasma membrane"/>
    <property type="evidence" value="ECO:0007669"/>
    <property type="project" value="TreeGrafter"/>
</dbReference>
<name>A0A1V4KS23_PATFA</name>
<keyword evidence="2" id="KW-0812">Transmembrane</keyword>
<gene>
    <name evidence="8" type="primary">SIGLEC1</name>
    <name evidence="8" type="ORF">AV530_009576</name>
</gene>
<feature type="domain" description="Ig-like" evidence="7">
    <location>
        <begin position="141"/>
        <end position="232"/>
    </location>
</feature>
<dbReference type="InterPro" id="IPR013162">
    <property type="entry name" value="CD80_C2-set"/>
</dbReference>
<dbReference type="SMART" id="SM00408">
    <property type="entry name" value="IGc2"/>
    <property type="match status" value="5"/>
</dbReference>
<dbReference type="OrthoDB" id="10039395at2759"/>
<feature type="domain" description="Ig-like" evidence="7">
    <location>
        <begin position="509"/>
        <end position="586"/>
    </location>
</feature>
<keyword evidence="3" id="KW-1133">Transmembrane helix</keyword>
<dbReference type="InterPro" id="IPR013098">
    <property type="entry name" value="Ig_I-set"/>
</dbReference>
<dbReference type="Pfam" id="PF07679">
    <property type="entry name" value="I-set"/>
    <property type="match status" value="2"/>
</dbReference>
<dbReference type="Proteomes" id="UP000190648">
    <property type="component" value="Unassembled WGS sequence"/>
</dbReference>
<dbReference type="Pfam" id="PF13895">
    <property type="entry name" value="Ig_2"/>
    <property type="match status" value="2"/>
</dbReference>
<evidence type="ECO:0000256" key="1">
    <source>
        <dbReference type="ARBA" id="ARBA00004167"/>
    </source>
</evidence>
<dbReference type="Pfam" id="PF08205">
    <property type="entry name" value="C2-set_2"/>
    <property type="match status" value="1"/>
</dbReference>
<feature type="domain" description="Ig-like" evidence="7">
    <location>
        <begin position="594"/>
        <end position="689"/>
    </location>
</feature>
<organism evidence="8 9">
    <name type="scientific">Patagioenas fasciata monilis</name>
    <dbReference type="NCBI Taxonomy" id="372326"/>
    <lineage>
        <taxon>Eukaryota</taxon>
        <taxon>Metazoa</taxon>
        <taxon>Chordata</taxon>
        <taxon>Craniata</taxon>
        <taxon>Vertebrata</taxon>
        <taxon>Euteleostomi</taxon>
        <taxon>Archelosauria</taxon>
        <taxon>Archosauria</taxon>
        <taxon>Dinosauria</taxon>
        <taxon>Saurischia</taxon>
        <taxon>Theropoda</taxon>
        <taxon>Coelurosauria</taxon>
        <taxon>Aves</taxon>
        <taxon>Neognathae</taxon>
        <taxon>Neoaves</taxon>
        <taxon>Columbimorphae</taxon>
        <taxon>Columbiformes</taxon>
        <taxon>Columbidae</taxon>
        <taxon>Patagioenas</taxon>
    </lineage>
</organism>
<dbReference type="Gene3D" id="2.60.40.10">
    <property type="entry name" value="Immunoglobulins"/>
    <property type="match status" value="7"/>
</dbReference>
<dbReference type="PROSITE" id="PS50835">
    <property type="entry name" value="IG_LIKE"/>
    <property type="match status" value="6"/>
</dbReference>
<evidence type="ECO:0000256" key="2">
    <source>
        <dbReference type="ARBA" id="ARBA00022692"/>
    </source>
</evidence>
<sequence length="726" mass="77538">MHAAPWLVLLASLVPPALGSWGVSYPESLRGIAGSCLVVPCTLSYPEEVTAADGIVAIWYKDYEGQKTLVYHSGGQEADPGFRDRAWLLGDPGAGNCTLQLRGVTPGDSGSYRFRFEIVNGDRWSAARDVLLSVSDDLERPSVAASEEQTEGQTSTLECSTPYVCPSGSVTLRWEGFDPQVSALSSRVQLDTSGVGHHVTLTTSFSWKDHGKKLLCEVSYDSRKASEELVLRVRHAPKDTQVSLSPSGQNIRVGDTVSLACEVTSSYPAISRYRWYKDGVAVGSERALTLRGVRREDHGLYRCDAENAVGVGAAPAVVLYIFSAEISVSPAAEVQEGTATTLSCDVPGREGQDLNYTWYKNGAWLKEGSAHTLLFLHTAASDAGYYSCKVTNDRGSDTSQAIRLSVTYPPRTPSMALLQEPAGGRLVAIRCAVDSRPPAALAIHRGDTLLAASGAQAAPRQRLGVTATRNALRLEIADAGPGDSGEYRCTATNAHGSASVTKSFRARGAQVLVQPSAEVREGTAVTMTCLGAGDTAGDTLYNWYRNGKRLLGGSAPTLRFPSIRGEDAGAFQCQARGGNDSDVSVAVALRVLFPPRPPVMSSFLQTQGGHLGIIQCSVEGDPEANLTLWRGEEVIACTGGCPTSTRVQATFSYNSLRVEIREVMVEDEGTYVCWAGNSQGNASATVDFRAESECGEGATDLWEGGRECQGWRQAREIQGDGGRRTG</sequence>
<feature type="domain" description="Ig-like" evidence="7">
    <location>
        <begin position="413"/>
        <end position="505"/>
    </location>
</feature>
<dbReference type="GO" id="GO:0075512">
    <property type="term" value="P:clathrin-dependent endocytosis of virus by host cell"/>
    <property type="evidence" value="ECO:0007669"/>
    <property type="project" value="TreeGrafter"/>
</dbReference>
<dbReference type="InterPro" id="IPR003598">
    <property type="entry name" value="Ig_sub2"/>
</dbReference>
<dbReference type="GO" id="GO:0005770">
    <property type="term" value="C:late endosome"/>
    <property type="evidence" value="ECO:0007669"/>
    <property type="project" value="TreeGrafter"/>
</dbReference>
<proteinExistence type="predicted"/>
<reference evidence="8 9" key="1">
    <citation type="submission" date="2016-02" db="EMBL/GenBank/DDBJ databases">
        <title>Band-tailed pigeon sequencing and assembly.</title>
        <authorList>
            <person name="Soares A.E."/>
            <person name="Novak B.J."/>
            <person name="Rice E.S."/>
            <person name="O'Connell B."/>
            <person name="Chang D."/>
            <person name="Weber S."/>
            <person name="Shapiro B."/>
        </authorList>
    </citation>
    <scope>NUCLEOTIDE SEQUENCE [LARGE SCALE GENOMIC DNA]</scope>
    <source>
        <strain evidence="8">BTP2013</strain>
        <tissue evidence="8">Blood</tissue>
    </source>
</reference>
<dbReference type="EMBL" id="LSYS01001717">
    <property type="protein sequence ID" value="OPJ87222.1"/>
    <property type="molecule type" value="Genomic_DNA"/>
</dbReference>
<keyword evidence="5" id="KW-1015">Disulfide bond</keyword>
<dbReference type="Pfam" id="PF07686">
    <property type="entry name" value="V-set"/>
    <property type="match status" value="1"/>
</dbReference>
<dbReference type="Pfam" id="PF13927">
    <property type="entry name" value="Ig_3"/>
    <property type="match status" value="1"/>
</dbReference>
<feature type="domain" description="Ig-like" evidence="7">
    <location>
        <begin position="315"/>
        <end position="405"/>
    </location>
</feature>
<protein>
    <submittedName>
        <fullName evidence="8">Sialoadhesin</fullName>
    </submittedName>
</protein>
<dbReference type="GO" id="GO:0005769">
    <property type="term" value="C:early endosome"/>
    <property type="evidence" value="ECO:0007669"/>
    <property type="project" value="TreeGrafter"/>
</dbReference>
<dbReference type="PANTHER" id="PTHR47243">
    <property type="entry name" value="SIALOADHESIN"/>
    <property type="match status" value="1"/>
</dbReference>
<evidence type="ECO:0000313" key="9">
    <source>
        <dbReference type="Proteomes" id="UP000190648"/>
    </source>
</evidence>
<dbReference type="InterPro" id="IPR013783">
    <property type="entry name" value="Ig-like_fold"/>
</dbReference>
<dbReference type="InterPro" id="IPR007110">
    <property type="entry name" value="Ig-like_dom"/>
</dbReference>